<reference evidence="2 3" key="1">
    <citation type="submission" date="2017-08" db="EMBL/GenBank/DDBJ databases">
        <title>Infants hospitalized years apart are colonized by the same room-sourced microbial strains.</title>
        <authorList>
            <person name="Brooks B."/>
            <person name="Olm M.R."/>
            <person name="Firek B.A."/>
            <person name="Baker R."/>
            <person name="Thomas B.C."/>
            <person name="Morowitz M.J."/>
            <person name="Banfield J.F."/>
        </authorList>
    </citation>
    <scope>NUCLEOTIDE SEQUENCE [LARGE SCALE GENOMIC DNA]</scope>
    <source>
        <strain evidence="2">S2_003_000_R2_11</strain>
    </source>
</reference>
<evidence type="ECO:0000313" key="3">
    <source>
        <dbReference type="Proteomes" id="UP000248975"/>
    </source>
</evidence>
<proteinExistence type="predicted"/>
<organism evidence="2 3">
    <name type="scientific">Cereibacter sphaeroides</name>
    <name type="common">Rhodobacter sphaeroides</name>
    <dbReference type="NCBI Taxonomy" id="1063"/>
    <lineage>
        <taxon>Bacteria</taxon>
        <taxon>Pseudomonadati</taxon>
        <taxon>Pseudomonadota</taxon>
        <taxon>Alphaproteobacteria</taxon>
        <taxon>Rhodobacterales</taxon>
        <taxon>Paracoccaceae</taxon>
        <taxon>Cereibacter</taxon>
    </lineage>
</organism>
<dbReference type="InterPro" id="IPR011990">
    <property type="entry name" value="TPR-like_helical_dom_sf"/>
</dbReference>
<name>A0A2W5SFB4_CERSP</name>
<dbReference type="SUPFAM" id="SSF48452">
    <property type="entry name" value="TPR-like"/>
    <property type="match status" value="1"/>
</dbReference>
<protein>
    <submittedName>
        <fullName evidence="2">Uncharacterized protein</fullName>
    </submittedName>
</protein>
<evidence type="ECO:0000313" key="2">
    <source>
        <dbReference type="EMBL" id="PZR00960.1"/>
    </source>
</evidence>
<evidence type="ECO:0000256" key="1">
    <source>
        <dbReference type="SAM" id="Phobius"/>
    </source>
</evidence>
<sequence>MPDEDACRRQIAKILASQEFDATDRERRFLSYVVEESLAGRADRIKAYSIAMAAFGRDASFDPQTDPIVRVEAGHLRRALDRYYLGAGKADAVEITIPKGGYVPKFEWLDTSKQTERPTLAPPIAPPSRLRIASRWALPGIGLVAAIAVAVLVALWDRNPSPIHPDIPRLLVQPFDDLSQSDASAAIARGLTQEVVGQISKFRDLIVIVADPKDDRSSASDTQRGSLPRYALTGSVEIDANDIRLQARLVSKADGAVVWANSYTGDRSVSRLIEIERDIAEQVATTLAQPYGVIFQADAARDVASPPEDWSAYACTLAYYAYRTTLDRDSHPRIRRCLEDAVARFPAYATAWGLLSQVYIDEVRFRFAPDPSEGPASVERALAAARKAVALDPMNIRGLEAEMFALYFAGDMSAAIQIGRQAMAINPNDTELMGEFGYRLALSGDWDEGCPLVEVARKRNPGPLGYYESALALCAYQRGDLDEAAMWVRKTPLLNNPIYHLIAAMIYGEIGDPNGPGEVEWLRQNAPKLYANARKEVAYRIGRKEDVDRFMASAQKAGLPIDGQSP</sequence>
<dbReference type="Proteomes" id="UP000248975">
    <property type="component" value="Unassembled WGS sequence"/>
</dbReference>
<dbReference type="Gene3D" id="1.25.40.10">
    <property type="entry name" value="Tetratricopeptide repeat domain"/>
    <property type="match status" value="1"/>
</dbReference>
<keyword evidence="1" id="KW-0812">Transmembrane</keyword>
<comment type="caution">
    <text evidence="2">The sequence shown here is derived from an EMBL/GenBank/DDBJ whole genome shotgun (WGS) entry which is preliminary data.</text>
</comment>
<keyword evidence="1" id="KW-0472">Membrane</keyword>
<feature type="transmembrane region" description="Helical" evidence="1">
    <location>
        <begin position="136"/>
        <end position="156"/>
    </location>
</feature>
<dbReference type="AlphaFoldDB" id="A0A2W5SFB4"/>
<keyword evidence="1" id="KW-1133">Transmembrane helix</keyword>
<dbReference type="EMBL" id="QFQS01000001">
    <property type="protein sequence ID" value="PZR00960.1"/>
    <property type="molecule type" value="Genomic_DNA"/>
</dbReference>
<accession>A0A2W5SFB4</accession>
<gene>
    <name evidence="2" type="ORF">DI533_03345</name>
</gene>